<sequence length="224" mass="25149">MAERKKWVTLSSFSKKRVSNLPVDAPPAEKRRLLEPSEGSSKPATTNSVEALQKEEVGPAVLAQTLESVQELAGAEATEVVNVSDSPVKPPLKAGERKEVILVSETVTGEKLAPGKILLKNEEVERLLPKFEVPSAEGVKRTGHPSRFAVPLLLVYQSLLLRRKGSPSSLLSFQRISEMTRKRKKREGRRRAVRWRRLRGRTWPLRLLPESPLALKGQEARWRK</sequence>
<keyword evidence="3" id="KW-1185">Reference proteome</keyword>
<feature type="region of interest" description="Disordered" evidence="1">
    <location>
        <begin position="18"/>
        <end position="53"/>
    </location>
</feature>
<proteinExistence type="predicted"/>
<evidence type="ECO:0000313" key="3">
    <source>
        <dbReference type="Proteomes" id="UP000236161"/>
    </source>
</evidence>
<feature type="compositionally biased region" description="Polar residues" evidence="1">
    <location>
        <begin position="38"/>
        <end position="50"/>
    </location>
</feature>
<name>A0A2I0A6V8_9ASPA</name>
<accession>A0A2I0A6V8</accession>
<gene>
    <name evidence="2" type="ORF">AXF42_Ash002652</name>
</gene>
<evidence type="ECO:0000256" key="1">
    <source>
        <dbReference type="SAM" id="MobiDB-lite"/>
    </source>
</evidence>
<reference evidence="2 3" key="1">
    <citation type="journal article" date="2017" name="Nature">
        <title>The Apostasia genome and the evolution of orchids.</title>
        <authorList>
            <person name="Zhang G.Q."/>
            <person name="Liu K.W."/>
            <person name="Li Z."/>
            <person name="Lohaus R."/>
            <person name="Hsiao Y.Y."/>
            <person name="Niu S.C."/>
            <person name="Wang J.Y."/>
            <person name="Lin Y.C."/>
            <person name="Xu Q."/>
            <person name="Chen L.J."/>
            <person name="Yoshida K."/>
            <person name="Fujiwara S."/>
            <person name="Wang Z.W."/>
            <person name="Zhang Y.Q."/>
            <person name="Mitsuda N."/>
            <person name="Wang M."/>
            <person name="Liu G.H."/>
            <person name="Pecoraro L."/>
            <person name="Huang H.X."/>
            <person name="Xiao X.J."/>
            <person name="Lin M."/>
            <person name="Wu X.Y."/>
            <person name="Wu W.L."/>
            <person name="Chen Y.Y."/>
            <person name="Chang S.B."/>
            <person name="Sakamoto S."/>
            <person name="Ohme-Takagi M."/>
            <person name="Yagi M."/>
            <person name="Zeng S.J."/>
            <person name="Shen C.Y."/>
            <person name="Yeh C.M."/>
            <person name="Luo Y.B."/>
            <person name="Tsai W.C."/>
            <person name="Van de Peer Y."/>
            <person name="Liu Z.J."/>
        </authorList>
    </citation>
    <scope>NUCLEOTIDE SEQUENCE [LARGE SCALE GENOMIC DNA]</scope>
    <source>
        <strain evidence="3">cv. Shenzhen</strain>
        <tissue evidence="2">Stem</tissue>
    </source>
</reference>
<protein>
    <submittedName>
        <fullName evidence="2">Uncharacterized protein</fullName>
    </submittedName>
</protein>
<dbReference type="AlphaFoldDB" id="A0A2I0A6V8"/>
<evidence type="ECO:0000313" key="2">
    <source>
        <dbReference type="EMBL" id="PKA51289.1"/>
    </source>
</evidence>
<organism evidence="2 3">
    <name type="scientific">Apostasia shenzhenica</name>
    <dbReference type="NCBI Taxonomy" id="1088818"/>
    <lineage>
        <taxon>Eukaryota</taxon>
        <taxon>Viridiplantae</taxon>
        <taxon>Streptophyta</taxon>
        <taxon>Embryophyta</taxon>
        <taxon>Tracheophyta</taxon>
        <taxon>Spermatophyta</taxon>
        <taxon>Magnoliopsida</taxon>
        <taxon>Liliopsida</taxon>
        <taxon>Asparagales</taxon>
        <taxon>Orchidaceae</taxon>
        <taxon>Apostasioideae</taxon>
        <taxon>Apostasia</taxon>
    </lineage>
</organism>
<dbReference type="EMBL" id="KZ452013">
    <property type="protein sequence ID" value="PKA51289.1"/>
    <property type="molecule type" value="Genomic_DNA"/>
</dbReference>
<dbReference type="Proteomes" id="UP000236161">
    <property type="component" value="Unassembled WGS sequence"/>
</dbReference>